<name>A0A4R8WFM8_9MICO</name>
<gene>
    <name evidence="2" type="ORF">E3O32_00215</name>
</gene>
<organism evidence="2 3">
    <name type="scientific">Cryobacterium mannosilyticum</name>
    <dbReference type="NCBI Taxonomy" id="1259190"/>
    <lineage>
        <taxon>Bacteria</taxon>
        <taxon>Bacillati</taxon>
        <taxon>Actinomycetota</taxon>
        <taxon>Actinomycetes</taxon>
        <taxon>Micrococcales</taxon>
        <taxon>Microbacteriaceae</taxon>
        <taxon>Cryobacterium</taxon>
    </lineage>
</organism>
<dbReference type="AlphaFoldDB" id="A0A4R8WFM8"/>
<feature type="region of interest" description="Disordered" evidence="1">
    <location>
        <begin position="104"/>
        <end position="128"/>
    </location>
</feature>
<comment type="caution">
    <text evidence="2">The sequence shown here is derived from an EMBL/GenBank/DDBJ whole genome shotgun (WGS) entry which is preliminary data.</text>
</comment>
<dbReference type="EMBL" id="SOFM01000002">
    <property type="protein sequence ID" value="TFC08079.1"/>
    <property type="molecule type" value="Genomic_DNA"/>
</dbReference>
<evidence type="ECO:0000313" key="3">
    <source>
        <dbReference type="Proteomes" id="UP000297643"/>
    </source>
</evidence>
<accession>A0A4R8WFM8</accession>
<dbReference type="Proteomes" id="UP000297643">
    <property type="component" value="Unassembled WGS sequence"/>
</dbReference>
<evidence type="ECO:0000313" key="2">
    <source>
        <dbReference type="EMBL" id="TFC08079.1"/>
    </source>
</evidence>
<keyword evidence="3" id="KW-1185">Reference proteome</keyword>
<evidence type="ECO:0000256" key="1">
    <source>
        <dbReference type="SAM" id="MobiDB-lite"/>
    </source>
</evidence>
<sequence>MATQTLGVAQRRDPSAQVINNAPAGPPPVPVRAVTTWIAIFPLVTLRVFAIAPFASACCNASEGLLEVLRYLPAKEAESVGHKSPPIVAWALMRSSGCSLPTTHMAPTRTRPGSMLSLLSSSRASTSA</sequence>
<feature type="region of interest" description="Disordered" evidence="1">
    <location>
        <begin position="1"/>
        <end position="25"/>
    </location>
</feature>
<protein>
    <submittedName>
        <fullName evidence="2">Uncharacterized protein</fullName>
    </submittedName>
</protein>
<feature type="compositionally biased region" description="Low complexity" evidence="1">
    <location>
        <begin position="114"/>
        <end position="128"/>
    </location>
</feature>
<reference evidence="2 3" key="1">
    <citation type="submission" date="2019-03" db="EMBL/GenBank/DDBJ databases">
        <title>Genomics of glacier-inhabiting Cryobacterium strains.</title>
        <authorList>
            <person name="Liu Q."/>
            <person name="Xin Y.-H."/>
        </authorList>
    </citation>
    <scope>NUCLEOTIDE SEQUENCE [LARGE SCALE GENOMIC DNA]</scope>
    <source>
        <strain evidence="2 3">RHLT2-21</strain>
    </source>
</reference>
<proteinExistence type="predicted"/>